<evidence type="ECO:0000313" key="3">
    <source>
        <dbReference type="Proteomes" id="UP000637061"/>
    </source>
</evidence>
<evidence type="ECO:0000256" key="1">
    <source>
        <dbReference type="SAM" id="MobiDB-lite"/>
    </source>
</evidence>
<feature type="compositionally biased region" description="Acidic residues" evidence="1">
    <location>
        <begin position="133"/>
        <end position="142"/>
    </location>
</feature>
<sequence>MRHRKVLNLYDTDPGHEDLLVYLEGIEGSHRQQQALLQMAMIGFRVVSLHESGDEAYYGVRNPDALKNARKSTVSRSQPRLALKTKPVSTVPAGPMEQGVPAVPARQDEPEEREVASQESEPGVSVSQAGDSEFFDDGDQEDEFNTLKILRAMDEGR</sequence>
<evidence type="ECO:0000313" key="2">
    <source>
        <dbReference type="EMBL" id="MBI6882909.1"/>
    </source>
</evidence>
<organism evidence="2 3">
    <name type="scientific">Pseudomonas putida</name>
    <name type="common">Arthrobacter siderocapsulatus</name>
    <dbReference type="NCBI Taxonomy" id="303"/>
    <lineage>
        <taxon>Bacteria</taxon>
        <taxon>Pseudomonadati</taxon>
        <taxon>Pseudomonadota</taxon>
        <taxon>Gammaproteobacteria</taxon>
        <taxon>Pseudomonadales</taxon>
        <taxon>Pseudomonadaceae</taxon>
        <taxon>Pseudomonas</taxon>
    </lineage>
</organism>
<dbReference type="Proteomes" id="UP000637061">
    <property type="component" value="Unassembled WGS sequence"/>
</dbReference>
<accession>A0A8I1JIU3</accession>
<reference evidence="2" key="1">
    <citation type="submission" date="2020-12" db="EMBL/GenBank/DDBJ databases">
        <title>Enhanced detection system for hospital associated transmission using whole genome sequencing surveillance.</title>
        <authorList>
            <person name="Harrison L.H."/>
            <person name="Van Tyne D."/>
            <person name="Marsh J.W."/>
            <person name="Griffith M.P."/>
            <person name="Snyder D.J."/>
            <person name="Cooper V.S."/>
            <person name="Mustapha M."/>
        </authorList>
    </citation>
    <scope>NUCLEOTIDE SEQUENCE</scope>
    <source>
        <strain evidence="2">PSB00042</strain>
    </source>
</reference>
<proteinExistence type="predicted"/>
<comment type="caution">
    <text evidence="2">The sequence shown here is derived from an EMBL/GenBank/DDBJ whole genome shotgun (WGS) entry which is preliminary data.</text>
</comment>
<feature type="region of interest" description="Disordered" evidence="1">
    <location>
        <begin position="65"/>
        <end position="142"/>
    </location>
</feature>
<dbReference type="EMBL" id="JAEHTE010000002">
    <property type="protein sequence ID" value="MBI6882909.1"/>
    <property type="molecule type" value="Genomic_DNA"/>
</dbReference>
<feature type="compositionally biased region" description="Polar residues" evidence="1">
    <location>
        <begin position="117"/>
        <end position="130"/>
    </location>
</feature>
<protein>
    <submittedName>
        <fullName evidence="2">Uncharacterized protein</fullName>
    </submittedName>
</protein>
<name>A0A8I1JIU3_PSEPU</name>
<dbReference type="AlphaFoldDB" id="A0A8I1JIU3"/>
<dbReference type="RefSeq" id="WP_198746533.1">
    <property type="nucleotide sequence ID" value="NZ_JAEHTE010000002.1"/>
</dbReference>
<gene>
    <name evidence="2" type="ORF">JEU22_03205</name>
</gene>